<protein>
    <recommendedName>
        <fullName evidence="4">Tetratricopeptide repeat protein</fullName>
    </recommendedName>
</protein>
<keyword evidence="1" id="KW-0812">Transmembrane</keyword>
<dbReference type="Proteomes" id="UP001197247">
    <property type="component" value="Unassembled WGS sequence"/>
</dbReference>
<organism evidence="2 3">
    <name type="scientific">Kineosporia corallincola</name>
    <dbReference type="NCBI Taxonomy" id="2835133"/>
    <lineage>
        <taxon>Bacteria</taxon>
        <taxon>Bacillati</taxon>
        <taxon>Actinomycetota</taxon>
        <taxon>Actinomycetes</taxon>
        <taxon>Kineosporiales</taxon>
        <taxon>Kineosporiaceae</taxon>
        <taxon>Kineosporia</taxon>
    </lineage>
</organism>
<comment type="caution">
    <text evidence="2">The sequence shown here is derived from an EMBL/GenBank/DDBJ whole genome shotgun (WGS) entry which is preliminary data.</text>
</comment>
<dbReference type="Gene3D" id="1.25.40.10">
    <property type="entry name" value="Tetratricopeptide repeat domain"/>
    <property type="match status" value="1"/>
</dbReference>
<evidence type="ECO:0000313" key="2">
    <source>
        <dbReference type="EMBL" id="MBT0774226.1"/>
    </source>
</evidence>
<feature type="transmembrane region" description="Helical" evidence="1">
    <location>
        <begin position="298"/>
        <end position="318"/>
    </location>
</feature>
<keyword evidence="1" id="KW-0472">Membrane</keyword>
<sequence>MVSLPTPGDPDFAMKMRQLDASLSDPVTELTAILEDASKPHEVRFAALYGVLHRFRREYRFVEYHALFKTYEREFSDEPYMETFRVVIARWSGDDPRSLIRALVSAQKAVNLLPRQAGVLHQYAEIVATLAESREDLAGPYVNRAMELVDEAINLSAATIPHFFATRATLFMALGNTESARRDIDRAIEEEPRRGADYARRISRYEATRLLILIRQRELDVDKRHSRLITELDQFKTQQLALLGLLAAVMALIVSSASISTRVDPSEAVRLLAASGGIVAIVFGGVTAALVGTSAGRTVLAVAIGGILLLVAALPVVWQGFN</sequence>
<name>A0ABS5TTU0_9ACTN</name>
<accession>A0ABS5TTU0</accession>
<dbReference type="RefSeq" id="WP_214160766.1">
    <property type="nucleotide sequence ID" value="NZ_JAHBAY010000025.1"/>
</dbReference>
<feature type="transmembrane region" description="Helical" evidence="1">
    <location>
        <begin position="271"/>
        <end position="291"/>
    </location>
</feature>
<gene>
    <name evidence="2" type="ORF">KIH74_35105</name>
</gene>
<evidence type="ECO:0008006" key="4">
    <source>
        <dbReference type="Google" id="ProtNLM"/>
    </source>
</evidence>
<dbReference type="SUPFAM" id="SSF48452">
    <property type="entry name" value="TPR-like"/>
    <property type="match status" value="1"/>
</dbReference>
<dbReference type="EMBL" id="JAHBAY010000025">
    <property type="protein sequence ID" value="MBT0774226.1"/>
    <property type="molecule type" value="Genomic_DNA"/>
</dbReference>
<dbReference type="InterPro" id="IPR011990">
    <property type="entry name" value="TPR-like_helical_dom_sf"/>
</dbReference>
<feature type="transmembrane region" description="Helical" evidence="1">
    <location>
        <begin position="240"/>
        <end position="259"/>
    </location>
</feature>
<reference evidence="2 3" key="1">
    <citation type="submission" date="2021-05" db="EMBL/GenBank/DDBJ databases">
        <title>Kineosporia and Streptomyces sp. nov. two new marine actinobacteria isolated from Coral.</title>
        <authorList>
            <person name="Buangrab K."/>
            <person name="Sutthacheep M."/>
            <person name="Yeemin T."/>
            <person name="Harunari E."/>
            <person name="Igarashi Y."/>
            <person name="Kanchanasin P."/>
            <person name="Tanasupawat S."/>
            <person name="Phongsopitanun W."/>
        </authorList>
    </citation>
    <scope>NUCLEOTIDE SEQUENCE [LARGE SCALE GENOMIC DNA]</scope>
    <source>
        <strain evidence="2 3">J2-2</strain>
    </source>
</reference>
<keyword evidence="1" id="KW-1133">Transmembrane helix</keyword>
<proteinExistence type="predicted"/>
<evidence type="ECO:0000256" key="1">
    <source>
        <dbReference type="SAM" id="Phobius"/>
    </source>
</evidence>
<evidence type="ECO:0000313" key="3">
    <source>
        <dbReference type="Proteomes" id="UP001197247"/>
    </source>
</evidence>
<keyword evidence="3" id="KW-1185">Reference proteome</keyword>